<protein>
    <submittedName>
        <fullName evidence="10">AI-2E family transporter</fullName>
    </submittedName>
</protein>
<keyword evidence="4" id="KW-1003">Cell membrane</keyword>
<name>A0ABV5MC93_9ACTN</name>
<feature type="transmembrane region" description="Helical" evidence="9">
    <location>
        <begin position="369"/>
        <end position="401"/>
    </location>
</feature>
<keyword evidence="5 9" id="KW-0812">Transmembrane</keyword>
<keyword evidence="11" id="KW-1185">Reference proteome</keyword>
<evidence type="ECO:0000256" key="8">
    <source>
        <dbReference type="SAM" id="MobiDB-lite"/>
    </source>
</evidence>
<evidence type="ECO:0000256" key="6">
    <source>
        <dbReference type="ARBA" id="ARBA00022989"/>
    </source>
</evidence>
<proteinExistence type="inferred from homology"/>
<dbReference type="EMBL" id="JBHMCA010000047">
    <property type="protein sequence ID" value="MFB9446466.1"/>
    <property type="molecule type" value="Genomic_DNA"/>
</dbReference>
<keyword evidence="6 9" id="KW-1133">Transmembrane helix</keyword>
<comment type="caution">
    <text evidence="10">The sequence shown here is derived from an EMBL/GenBank/DDBJ whole genome shotgun (WGS) entry which is preliminary data.</text>
</comment>
<dbReference type="Pfam" id="PF01594">
    <property type="entry name" value="AI-2E_transport"/>
    <property type="match status" value="1"/>
</dbReference>
<feature type="region of interest" description="Disordered" evidence="8">
    <location>
        <begin position="1"/>
        <end position="52"/>
    </location>
</feature>
<comment type="subcellular location">
    <subcellularLocation>
        <location evidence="1">Cell membrane</location>
        <topology evidence="1">Multi-pass membrane protein</topology>
    </subcellularLocation>
</comment>
<evidence type="ECO:0000256" key="4">
    <source>
        <dbReference type="ARBA" id="ARBA00022475"/>
    </source>
</evidence>
<evidence type="ECO:0000256" key="9">
    <source>
        <dbReference type="SAM" id="Phobius"/>
    </source>
</evidence>
<reference evidence="10 11" key="1">
    <citation type="submission" date="2024-09" db="EMBL/GenBank/DDBJ databases">
        <authorList>
            <person name="Sun Q."/>
            <person name="Mori K."/>
        </authorList>
    </citation>
    <scope>NUCLEOTIDE SEQUENCE [LARGE SCALE GENOMIC DNA]</scope>
    <source>
        <strain evidence="10 11">JCM 3307</strain>
    </source>
</reference>
<feature type="transmembrane region" description="Helical" evidence="9">
    <location>
        <begin position="102"/>
        <end position="123"/>
    </location>
</feature>
<dbReference type="PANTHER" id="PTHR21716">
    <property type="entry name" value="TRANSMEMBRANE PROTEIN"/>
    <property type="match status" value="1"/>
</dbReference>
<evidence type="ECO:0000256" key="7">
    <source>
        <dbReference type="ARBA" id="ARBA00023136"/>
    </source>
</evidence>
<feature type="transmembrane region" description="Helical" evidence="9">
    <location>
        <begin position="79"/>
        <end position="96"/>
    </location>
</feature>
<sequence length="412" mass="43656">MPCPNASGRRGRSPGTLPQDHPTSRECTVQDEVLDPTPAAPRSGAGPEAEAAPDVEVEVVLVEEPRFGRPGPPMRRSPLIIGFLAGLGLLLAYTAYQAVQNVYSILLLIFIAAFLAIGLNPAVVRLTKWGLPRGLAVAAVGVGAMLVLCGGIVALIPPLVQQSNELIVNLPHYIDNLQRNDQLNKLNDDYKLLDQLKNVATAANVTKALGGVWGGVQVAFSAIFNIVTVIILTLYFMAAFERLKAGGYKLVPASRRERVRLLGDEILSKVGAYLGGALAIAVIAGLSSFVFLLILGIAYPYALAVLVAITDLIPQIGATLGAVVVSIVGFATSIQAGIACVIFFVIYQQVENYLIYPTVMRRAVKVSDLAAIISVLVGVALMGVVGALIAIPVIAAIQLIFREVVLPRQDAR</sequence>
<feature type="transmembrane region" description="Helical" evidence="9">
    <location>
        <begin position="218"/>
        <end position="240"/>
    </location>
</feature>
<evidence type="ECO:0000313" key="10">
    <source>
        <dbReference type="EMBL" id="MFB9446466.1"/>
    </source>
</evidence>
<evidence type="ECO:0000256" key="5">
    <source>
        <dbReference type="ARBA" id="ARBA00022692"/>
    </source>
</evidence>
<organism evidence="10 11">
    <name type="scientific">Dactylosporangium vinaceum</name>
    <dbReference type="NCBI Taxonomy" id="53362"/>
    <lineage>
        <taxon>Bacteria</taxon>
        <taxon>Bacillati</taxon>
        <taxon>Actinomycetota</taxon>
        <taxon>Actinomycetes</taxon>
        <taxon>Micromonosporales</taxon>
        <taxon>Micromonosporaceae</taxon>
        <taxon>Dactylosporangium</taxon>
    </lineage>
</organism>
<feature type="compositionally biased region" description="Low complexity" evidence="8">
    <location>
        <begin position="40"/>
        <end position="50"/>
    </location>
</feature>
<gene>
    <name evidence="10" type="ORF">ACFFTR_25555</name>
</gene>
<dbReference type="RefSeq" id="WP_380029646.1">
    <property type="nucleotide sequence ID" value="NZ_CP061913.1"/>
</dbReference>
<evidence type="ECO:0000256" key="2">
    <source>
        <dbReference type="ARBA" id="ARBA00009773"/>
    </source>
</evidence>
<keyword evidence="7 9" id="KW-0472">Membrane</keyword>
<comment type="similarity">
    <text evidence="2">Belongs to the autoinducer-2 exporter (AI-2E) (TC 2.A.86) family.</text>
</comment>
<evidence type="ECO:0000256" key="1">
    <source>
        <dbReference type="ARBA" id="ARBA00004651"/>
    </source>
</evidence>
<accession>A0ABV5MC93</accession>
<dbReference type="Proteomes" id="UP001589608">
    <property type="component" value="Unassembled WGS sequence"/>
</dbReference>
<dbReference type="PANTHER" id="PTHR21716:SF53">
    <property type="entry name" value="PERMEASE PERM-RELATED"/>
    <property type="match status" value="1"/>
</dbReference>
<evidence type="ECO:0000313" key="11">
    <source>
        <dbReference type="Proteomes" id="UP001589608"/>
    </source>
</evidence>
<keyword evidence="3" id="KW-0813">Transport</keyword>
<feature type="transmembrane region" description="Helical" evidence="9">
    <location>
        <begin position="321"/>
        <end position="349"/>
    </location>
</feature>
<dbReference type="InterPro" id="IPR002549">
    <property type="entry name" value="AI-2E-like"/>
</dbReference>
<evidence type="ECO:0000256" key="3">
    <source>
        <dbReference type="ARBA" id="ARBA00022448"/>
    </source>
</evidence>
<feature type="transmembrane region" description="Helical" evidence="9">
    <location>
        <begin position="135"/>
        <end position="156"/>
    </location>
</feature>